<feature type="compositionally biased region" description="Basic and acidic residues" evidence="1">
    <location>
        <begin position="99"/>
        <end position="127"/>
    </location>
</feature>
<protein>
    <submittedName>
        <fullName evidence="2">Uncharacterized protein</fullName>
    </submittedName>
</protein>
<sequence length="152" mass="16846">MVERFIAASNRLRWTSFLASTTSPLWNNRLCRRPCEALSSRPSLRPALSALRLLLSGGRNGAQSSRHLHSVLIMRQVRRPRQHHGLKVRGRGKPRKRPVPKEKEEDGKRNGGESEAARPPDGRREGDATSLLLSSHGGAAVSWAHKALPAEI</sequence>
<keyword evidence="3" id="KW-1185">Reference proteome</keyword>
<feature type="region of interest" description="Disordered" evidence="1">
    <location>
        <begin position="73"/>
        <end position="152"/>
    </location>
</feature>
<accession>A0A1Y1HZM0</accession>
<name>A0A1Y1HZM0_KLENI</name>
<evidence type="ECO:0000256" key="1">
    <source>
        <dbReference type="SAM" id="MobiDB-lite"/>
    </source>
</evidence>
<gene>
    <name evidence="2" type="ORF">KFL_001560025</name>
</gene>
<dbReference type="AlphaFoldDB" id="A0A1Y1HZM0"/>
<dbReference type="Proteomes" id="UP000054558">
    <property type="component" value="Unassembled WGS sequence"/>
</dbReference>
<evidence type="ECO:0000313" key="2">
    <source>
        <dbReference type="EMBL" id="GAQ83633.1"/>
    </source>
</evidence>
<feature type="compositionally biased region" description="Basic residues" evidence="1">
    <location>
        <begin position="76"/>
        <end position="98"/>
    </location>
</feature>
<organism evidence="2 3">
    <name type="scientific">Klebsormidium nitens</name>
    <name type="common">Green alga</name>
    <name type="synonym">Ulothrix nitens</name>
    <dbReference type="NCBI Taxonomy" id="105231"/>
    <lineage>
        <taxon>Eukaryota</taxon>
        <taxon>Viridiplantae</taxon>
        <taxon>Streptophyta</taxon>
        <taxon>Klebsormidiophyceae</taxon>
        <taxon>Klebsormidiales</taxon>
        <taxon>Klebsormidiaceae</taxon>
        <taxon>Klebsormidium</taxon>
    </lineage>
</organism>
<proteinExistence type="predicted"/>
<reference evidence="2 3" key="1">
    <citation type="journal article" date="2014" name="Nat. Commun.">
        <title>Klebsormidium flaccidum genome reveals primary factors for plant terrestrial adaptation.</title>
        <authorList>
            <person name="Hori K."/>
            <person name="Maruyama F."/>
            <person name="Fujisawa T."/>
            <person name="Togashi T."/>
            <person name="Yamamoto N."/>
            <person name="Seo M."/>
            <person name="Sato S."/>
            <person name="Yamada T."/>
            <person name="Mori H."/>
            <person name="Tajima N."/>
            <person name="Moriyama T."/>
            <person name="Ikeuchi M."/>
            <person name="Watanabe M."/>
            <person name="Wada H."/>
            <person name="Kobayashi K."/>
            <person name="Saito M."/>
            <person name="Masuda T."/>
            <person name="Sasaki-Sekimoto Y."/>
            <person name="Mashiguchi K."/>
            <person name="Awai K."/>
            <person name="Shimojima M."/>
            <person name="Masuda S."/>
            <person name="Iwai M."/>
            <person name="Nobusawa T."/>
            <person name="Narise T."/>
            <person name="Kondo S."/>
            <person name="Saito H."/>
            <person name="Sato R."/>
            <person name="Murakawa M."/>
            <person name="Ihara Y."/>
            <person name="Oshima-Yamada Y."/>
            <person name="Ohtaka K."/>
            <person name="Satoh M."/>
            <person name="Sonobe K."/>
            <person name="Ishii M."/>
            <person name="Ohtani R."/>
            <person name="Kanamori-Sato M."/>
            <person name="Honoki R."/>
            <person name="Miyazaki D."/>
            <person name="Mochizuki H."/>
            <person name="Umetsu J."/>
            <person name="Higashi K."/>
            <person name="Shibata D."/>
            <person name="Kamiya Y."/>
            <person name="Sato N."/>
            <person name="Nakamura Y."/>
            <person name="Tabata S."/>
            <person name="Ida S."/>
            <person name="Kurokawa K."/>
            <person name="Ohta H."/>
        </authorList>
    </citation>
    <scope>NUCLEOTIDE SEQUENCE [LARGE SCALE GENOMIC DNA]</scope>
    <source>
        <strain evidence="2 3">NIES-2285</strain>
    </source>
</reference>
<evidence type="ECO:0000313" key="3">
    <source>
        <dbReference type="Proteomes" id="UP000054558"/>
    </source>
</evidence>
<dbReference type="EMBL" id="DF237105">
    <property type="protein sequence ID" value="GAQ83633.1"/>
    <property type="molecule type" value="Genomic_DNA"/>
</dbReference>